<evidence type="ECO:0000313" key="1">
    <source>
        <dbReference type="EMBL" id="GMM33922.1"/>
    </source>
</evidence>
<dbReference type="EMBL" id="BTFZ01000002">
    <property type="protein sequence ID" value="GMM33922.1"/>
    <property type="molecule type" value="Genomic_DNA"/>
</dbReference>
<evidence type="ECO:0000313" key="2">
    <source>
        <dbReference type="Proteomes" id="UP001360560"/>
    </source>
</evidence>
<dbReference type="GeneID" id="90071901"/>
<dbReference type="AlphaFoldDB" id="A0AAV5QH18"/>
<organism evidence="1 2">
    <name type="scientific">Saccharomycopsis crataegensis</name>
    <dbReference type="NCBI Taxonomy" id="43959"/>
    <lineage>
        <taxon>Eukaryota</taxon>
        <taxon>Fungi</taxon>
        <taxon>Dikarya</taxon>
        <taxon>Ascomycota</taxon>
        <taxon>Saccharomycotina</taxon>
        <taxon>Saccharomycetes</taxon>
        <taxon>Saccharomycopsidaceae</taxon>
        <taxon>Saccharomycopsis</taxon>
    </lineage>
</organism>
<proteinExistence type="predicted"/>
<name>A0AAV5QH18_9ASCO</name>
<dbReference type="Proteomes" id="UP001360560">
    <property type="component" value="Unassembled WGS sequence"/>
</dbReference>
<reference evidence="1 2" key="1">
    <citation type="journal article" date="2023" name="Elife">
        <title>Identification of key yeast species and microbe-microbe interactions impacting larval growth of Drosophila in the wild.</title>
        <authorList>
            <person name="Mure A."/>
            <person name="Sugiura Y."/>
            <person name="Maeda R."/>
            <person name="Honda K."/>
            <person name="Sakurai N."/>
            <person name="Takahashi Y."/>
            <person name="Watada M."/>
            <person name="Katoh T."/>
            <person name="Gotoh A."/>
            <person name="Gotoh Y."/>
            <person name="Taniguchi I."/>
            <person name="Nakamura K."/>
            <person name="Hayashi T."/>
            <person name="Katayama T."/>
            <person name="Uemura T."/>
            <person name="Hattori Y."/>
        </authorList>
    </citation>
    <scope>NUCLEOTIDE SEQUENCE [LARGE SCALE GENOMIC DNA]</scope>
    <source>
        <strain evidence="1 2">SC-9</strain>
    </source>
</reference>
<sequence>MGNNSEINLFGKELKEKWMEEAQIVDLKGIRNHNIFLEFSNIYVRMLGRPGLLSQLNSTQFNSFL</sequence>
<comment type="caution">
    <text evidence="1">The sequence shown here is derived from an EMBL/GenBank/DDBJ whole genome shotgun (WGS) entry which is preliminary data.</text>
</comment>
<accession>A0AAV5QH18</accession>
<gene>
    <name evidence="1" type="ORF">DASC09_012470</name>
</gene>
<keyword evidence="2" id="KW-1185">Reference proteome</keyword>
<dbReference type="RefSeq" id="XP_064850922.1">
    <property type="nucleotide sequence ID" value="XM_064994850.1"/>
</dbReference>
<protein>
    <submittedName>
        <fullName evidence="1">Uncharacterized protein</fullName>
    </submittedName>
</protein>